<dbReference type="HOGENOM" id="CLU_2220906_0_0_6"/>
<dbReference type="STRING" id="399739.Pmen_3074"/>
<protein>
    <submittedName>
        <fullName evidence="2">Uncharacterized protein</fullName>
    </submittedName>
</protein>
<feature type="compositionally biased region" description="Basic and acidic residues" evidence="1">
    <location>
        <begin position="1"/>
        <end position="11"/>
    </location>
</feature>
<accession>A4XWW2</accession>
<evidence type="ECO:0000313" key="2">
    <source>
        <dbReference type="EMBL" id="ABP85828.1"/>
    </source>
</evidence>
<dbReference type="AlphaFoldDB" id="A4XWW2"/>
<feature type="region of interest" description="Disordered" evidence="1">
    <location>
        <begin position="1"/>
        <end position="31"/>
    </location>
</feature>
<proteinExistence type="predicted"/>
<name>A4XWW2_ECTM1</name>
<evidence type="ECO:0000256" key="1">
    <source>
        <dbReference type="SAM" id="MobiDB-lite"/>
    </source>
</evidence>
<organism evidence="2">
    <name type="scientific">Ectopseudomonas mendocina (strain ymp)</name>
    <name type="common">Pseudomonas mendocina</name>
    <dbReference type="NCBI Taxonomy" id="399739"/>
    <lineage>
        <taxon>Bacteria</taxon>
        <taxon>Pseudomonadati</taxon>
        <taxon>Pseudomonadota</taxon>
        <taxon>Gammaproteobacteria</taxon>
        <taxon>Pseudomonadales</taxon>
        <taxon>Pseudomonadaceae</taxon>
        <taxon>Ectopseudomonas</taxon>
    </lineage>
</organism>
<reference evidence="2" key="1">
    <citation type="submission" date="2007-04" db="EMBL/GenBank/DDBJ databases">
        <title>Complete sequence of Pseudomonas mendocina ymp.</title>
        <authorList>
            <consortium name="US DOE Joint Genome Institute"/>
            <person name="Copeland A."/>
            <person name="Lucas S."/>
            <person name="Lapidus A."/>
            <person name="Barry K."/>
            <person name="Glavina del Rio T."/>
            <person name="Dalin E."/>
            <person name="Tice H."/>
            <person name="Pitluck S."/>
            <person name="Kiss H."/>
            <person name="Brettin T."/>
            <person name="Detter J.C."/>
            <person name="Bruce D."/>
            <person name="Han C."/>
            <person name="Schmutz J."/>
            <person name="Larimer F."/>
            <person name="Land M."/>
            <person name="Hauser L."/>
            <person name="Kyrpides N."/>
            <person name="Mikhailova N."/>
            <person name="Hersman L."/>
            <person name="Dubois J."/>
            <person name="Maurice P."/>
            <person name="Richardson P."/>
        </authorList>
    </citation>
    <scope>NUCLEOTIDE SEQUENCE [LARGE SCALE GENOMIC DNA]</scope>
    <source>
        <strain evidence="2">Ymp</strain>
    </source>
</reference>
<sequence>MQPNGGRRDLPEVTASPRSPSAIQRAEHRQAAAVEHMGVDHGGLHVSMAEQLLHSADVLSRLQQVGGKTVTQGMRGYLLDDAGPPGGALEVPLHPFLIQMMATHRP</sequence>
<dbReference type="EMBL" id="CP000680">
    <property type="protein sequence ID" value="ABP85828.1"/>
    <property type="molecule type" value="Genomic_DNA"/>
</dbReference>
<gene>
    <name evidence="2" type="ordered locus">Pmen_3074</name>
</gene>
<dbReference type="KEGG" id="pmy:Pmen_3074"/>